<name>A0A125W4X3_ENTFL</name>
<dbReference type="EMBL" id="AEBR01000073">
    <property type="protein sequence ID" value="EFM82186.1"/>
    <property type="molecule type" value="Genomic_DNA"/>
</dbReference>
<dbReference type="HOGENOM" id="CLU_058048_0_0_9"/>
<proteinExistence type="predicted"/>
<sequence>MKKTTVNNLEYLDISQEINALQRPSTPFLSWLLGAGKTRPATSTEIKWREYEMNGEDSSAQLEGGEYNEAESGRKWFNNYAEIFRKSTSVSGTLDAINVNGVGSELANQVSQRALEMKLDLNKKLLIGVKADENGSKGRQMAGVINLINSDNLVKTSAADAVTRKDVDKMFKTMFDKGYAGEKLCLVSTDMVDLMTDEVDKAGTKVFNFGDQVAFGLQLGKIVSNYGSGTALIEPSLPSGTMIALDTNYVELRPLREWRAEELAKTTDSKRIGLVGEYSIEYNASNSGAILNLATAAPGE</sequence>
<gene>
    <name evidence="1" type="ORF">HMPREF9498_02197</name>
</gene>
<accession>A0A125W4X3</accession>
<dbReference type="RefSeq" id="WP_002402419.1">
    <property type="nucleotide sequence ID" value="NZ_GL454469.1"/>
</dbReference>
<reference evidence="1 2" key="1">
    <citation type="submission" date="2010-07" db="EMBL/GenBank/DDBJ databases">
        <authorList>
            <person name="Sid Ahmed O."/>
        </authorList>
    </citation>
    <scope>NUCLEOTIDE SEQUENCE [LARGE SCALE GENOMIC DNA]</scope>
    <source>
        <strain evidence="1 2">TX4248</strain>
    </source>
</reference>
<protein>
    <recommendedName>
        <fullName evidence="3">Phage capsid family</fullName>
    </recommendedName>
</protein>
<comment type="caution">
    <text evidence="1">The sequence shown here is derived from an EMBL/GenBank/DDBJ whole genome shotgun (WGS) entry which is preliminary data.</text>
</comment>
<dbReference type="AlphaFoldDB" id="A0A125W4X3"/>
<dbReference type="Pfam" id="PF17236">
    <property type="entry name" value="SU10_MCP"/>
    <property type="match status" value="1"/>
</dbReference>
<evidence type="ECO:0008006" key="3">
    <source>
        <dbReference type="Google" id="ProtNLM"/>
    </source>
</evidence>
<dbReference type="Proteomes" id="UP000004846">
    <property type="component" value="Unassembled WGS sequence"/>
</dbReference>
<evidence type="ECO:0000313" key="1">
    <source>
        <dbReference type="EMBL" id="EFM82186.1"/>
    </source>
</evidence>
<evidence type="ECO:0000313" key="2">
    <source>
        <dbReference type="Proteomes" id="UP000004846"/>
    </source>
</evidence>
<organism evidence="1 2">
    <name type="scientific">Enterococcus faecalis TX4248</name>
    <dbReference type="NCBI Taxonomy" id="749495"/>
    <lineage>
        <taxon>Bacteria</taxon>
        <taxon>Bacillati</taxon>
        <taxon>Bacillota</taxon>
        <taxon>Bacilli</taxon>
        <taxon>Lactobacillales</taxon>
        <taxon>Enterococcaceae</taxon>
        <taxon>Enterococcus</taxon>
    </lineage>
</organism>
<dbReference type="InterPro" id="IPR035198">
    <property type="entry name" value="SU10_MCP"/>
</dbReference>